<evidence type="ECO:0000313" key="3">
    <source>
        <dbReference type="Proteomes" id="UP000190037"/>
    </source>
</evidence>
<feature type="compositionally biased region" description="Basic and acidic residues" evidence="1">
    <location>
        <begin position="9"/>
        <end position="19"/>
    </location>
</feature>
<reference evidence="2 3" key="1">
    <citation type="submission" date="2017-03" db="EMBL/GenBank/DDBJ databases">
        <title>Draft genome sequence of Streptomyces scabrisporus NF3, endophyte isolated from Amphipterygium adstringens.</title>
        <authorList>
            <person name="Vazquez M."/>
            <person name="Ceapa C.D."/>
            <person name="Rodriguez Luna D."/>
            <person name="Sanchez Esquivel S."/>
        </authorList>
    </citation>
    <scope>NUCLEOTIDE SEQUENCE [LARGE SCALE GENOMIC DNA]</scope>
    <source>
        <strain evidence="2 3">NF3</strain>
    </source>
</reference>
<keyword evidence="3" id="KW-1185">Reference proteome</keyword>
<proteinExistence type="predicted"/>
<comment type="caution">
    <text evidence="2">The sequence shown here is derived from an EMBL/GenBank/DDBJ whole genome shotgun (WGS) entry which is preliminary data.</text>
</comment>
<name>A0A1T3NQ51_9ACTN</name>
<accession>A0A1T3NQ51</accession>
<protein>
    <submittedName>
        <fullName evidence="2">Uncharacterized protein</fullName>
    </submittedName>
</protein>
<evidence type="ECO:0000313" key="2">
    <source>
        <dbReference type="EMBL" id="OPC78894.1"/>
    </source>
</evidence>
<feature type="region of interest" description="Disordered" evidence="1">
    <location>
        <begin position="1"/>
        <end position="87"/>
    </location>
</feature>
<organism evidence="2 3">
    <name type="scientific">Embleya scabrispora</name>
    <dbReference type="NCBI Taxonomy" id="159449"/>
    <lineage>
        <taxon>Bacteria</taxon>
        <taxon>Bacillati</taxon>
        <taxon>Actinomycetota</taxon>
        <taxon>Actinomycetes</taxon>
        <taxon>Kitasatosporales</taxon>
        <taxon>Streptomycetaceae</taxon>
        <taxon>Embleya</taxon>
    </lineage>
</organism>
<dbReference type="AlphaFoldDB" id="A0A1T3NQ51"/>
<sequence>MPGETAPEPARRHGDRPEGNTRSAHGGAPTGRTNGVKPPGTARPTTGATNGVKPPTGPAAAGPATAKAAATKTPVAKAPVAGADTSS</sequence>
<dbReference type="Proteomes" id="UP000190037">
    <property type="component" value="Unassembled WGS sequence"/>
</dbReference>
<dbReference type="EMBL" id="MWQN01000002">
    <property type="protein sequence ID" value="OPC78894.1"/>
    <property type="molecule type" value="Genomic_DNA"/>
</dbReference>
<gene>
    <name evidence="2" type="ORF">B4N89_32750</name>
</gene>
<evidence type="ECO:0000256" key="1">
    <source>
        <dbReference type="SAM" id="MobiDB-lite"/>
    </source>
</evidence>
<feature type="compositionally biased region" description="Low complexity" evidence="1">
    <location>
        <begin position="38"/>
        <end position="81"/>
    </location>
</feature>